<dbReference type="PROSITE" id="PS50884">
    <property type="entry name" value="ZF_DOF_2"/>
    <property type="match status" value="1"/>
</dbReference>
<reference evidence="12" key="1">
    <citation type="journal article" date="2015" name="Nat. Genet.">
        <title>The pineapple genome and the evolution of CAM photosynthesis.</title>
        <authorList>
            <person name="Ming R."/>
            <person name="VanBuren R."/>
            <person name="Wai C.M."/>
            <person name="Tang H."/>
            <person name="Schatz M.C."/>
            <person name="Bowers J.E."/>
            <person name="Lyons E."/>
            <person name="Wang M.L."/>
            <person name="Chen J."/>
            <person name="Biggers E."/>
            <person name="Zhang J."/>
            <person name="Huang L."/>
            <person name="Zhang L."/>
            <person name="Miao W."/>
            <person name="Zhang J."/>
            <person name="Ye Z."/>
            <person name="Miao C."/>
            <person name="Lin Z."/>
            <person name="Wang H."/>
            <person name="Zhou H."/>
            <person name="Yim W.C."/>
            <person name="Priest H.D."/>
            <person name="Zheng C."/>
            <person name="Woodhouse M."/>
            <person name="Edger P.P."/>
            <person name="Guyot R."/>
            <person name="Guo H.B."/>
            <person name="Guo H."/>
            <person name="Zheng G."/>
            <person name="Singh R."/>
            <person name="Sharma A."/>
            <person name="Min X."/>
            <person name="Zheng Y."/>
            <person name="Lee H."/>
            <person name="Gurtowski J."/>
            <person name="Sedlazeck F.J."/>
            <person name="Harkess A."/>
            <person name="McKain M.R."/>
            <person name="Liao Z."/>
            <person name="Fang J."/>
            <person name="Liu J."/>
            <person name="Zhang X."/>
            <person name="Zhang Q."/>
            <person name="Hu W."/>
            <person name="Qin Y."/>
            <person name="Wang K."/>
            <person name="Chen L.Y."/>
            <person name="Shirley N."/>
            <person name="Lin Y.R."/>
            <person name="Liu L.Y."/>
            <person name="Hernandez A.G."/>
            <person name="Wright C.L."/>
            <person name="Bulone V."/>
            <person name="Tuskan G.A."/>
            <person name="Heath K."/>
            <person name="Zee F."/>
            <person name="Moore P.H."/>
            <person name="Sunkar R."/>
            <person name="Leebens-Mack J.H."/>
            <person name="Mockler T."/>
            <person name="Bennetzen J.L."/>
            <person name="Freeling M."/>
            <person name="Sankoff D."/>
            <person name="Paterson A.H."/>
            <person name="Zhu X."/>
            <person name="Yang X."/>
            <person name="Smith J.A."/>
            <person name="Cushman J.C."/>
            <person name="Paull R.E."/>
            <person name="Yu Q."/>
        </authorList>
    </citation>
    <scope>NUCLEOTIDE SEQUENCE [LARGE SCALE GENOMIC DNA]</scope>
    <source>
        <strain evidence="12">cv. F153</strain>
    </source>
</reference>
<evidence type="ECO:0000259" key="11">
    <source>
        <dbReference type="PROSITE" id="PS50884"/>
    </source>
</evidence>
<keyword evidence="1 9" id="KW-0479">Metal-binding</keyword>
<keyword evidence="3 9" id="KW-0862">Zinc</keyword>
<comment type="function">
    <text evidence="9">Transcription factor that binds specifically to a 5'-AA[AG]G-3' consensus core sequence.</text>
</comment>
<dbReference type="Proteomes" id="UP000515123">
    <property type="component" value="Linkage group 5"/>
</dbReference>
<dbReference type="InterPro" id="IPR045174">
    <property type="entry name" value="Dof"/>
</dbReference>
<proteinExistence type="predicted"/>
<evidence type="ECO:0000256" key="10">
    <source>
        <dbReference type="SAM" id="MobiDB-lite"/>
    </source>
</evidence>
<sequence>MATPSMHICMDSSSDWLKGLFPEETLTPSSSAAAAAASADLLLTYPTIPIHSQPLSVPLHERRARQGPPHEQVPLKCPRCDSTHTKFCYYNNYSLSQPRYFCKTCRRYWTKGGSLRNVPVGGGCRKNKRHPPPPHSADKKPSNHHPHHAAAAAATSFGLHLSFSPPLPTTITTCHNLNFFNHKYNSLLDSQFYTYGNNNSSSSGNRILMEDPGNTIAETKPTTAETRDLPLLEWQEQCCADIVGREAPCAGLGLWAAAGMIGGGHHGRSPAL</sequence>
<gene>
    <name evidence="13" type="primary">LOC109710037</name>
</gene>
<dbReference type="InterPro" id="IPR003851">
    <property type="entry name" value="Znf_Dof"/>
</dbReference>
<dbReference type="GO" id="GO:0008270">
    <property type="term" value="F:zinc ion binding"/>
    <property type="evidence" value="ECO:0007669"/>
    <property type="project" value="UniProtKB-KW"/>
</dbReference>
<keyword evidence="12" id="KW-1185">Reference proteome</keyword>
<evidence type="ECO:0000256" key="8">
    <source>
        <dbReference type="PROSITE-ProRule" id="PRU00071"/>
    </source>
</evidence>
<dbReference type="OrthoDB" id="1927254at2759"/>
<keyword evidence="4 9" id="KW-0805">Transcription regulation</keyword>
<evidence type="ECO:0000256" key="1">
    <source>
        <dbReference type="ARBA" id="ARBA00022723"/>
    </source>
</evidence>
<evidence type="ECO:0000313" key="13">
    <source>
        <dbReference type="RefSeq" id="XP_020088039.1"/>
    </source>
</evidence>
<dbReference type="GeneID" id="109710037"/>
<keyword evidence="5 8" id="KW-0238">DNA-binding</keyword>
<accession>A0A6P5EWT2</accession>
<evidence type="ECO:0000256" key="9">
    <source>
        <dbReference type="RuleBase" id="RU369094"/>
    </source>
</evidence>
<evidence type="ECO:0000256" key="2">
    <source>
        <dbReference type="ARBA" id="ARBA00022771"/>
    </source>
</evidence>
<evidence type="ECO:0000256" key="7">
    <source>
        <dbReference type="ARBA" id="ARBA00023242"/>
    </source>
</evidence>
<organism evidence="12 13">
    <name type="scientific">Ananas comosus</name>
    <name type="common">Pineapple</name>
    <name type="synonym">Ananas ananas</name>
    <dbReference type="NCBI Taxonomy" id="4615"/>
    <lineage>
        <taxon>Eukaryota</taxon>
        <taxon>Viridiplantae</taxon>
        <taxon>Streptophyta</taxon>
        <taxon>Embryophyta</taxon>
        <taxon>Tracheophyta</taxon>
        <taxon>Spermatophyta</taxon>
        <taxon>Magnoliopsida</taxon>
        <taxon>Liliopsida</taxon>
        <taxon>Poales</taxon>
        <taxon>Bromeliaceae</taxon>
        <taxon>Bromelioideae</taxon>
        <taxon>Ananas</taxon>
    </lineage>
</organism>
<dbReference type="PANTHER" id="PTHR31992">
    <property type="entry name" value="DOF ZINC FINGER PROTEIN DOF1.4-RELATED"/>
    <property type="match status" value="1"/>
</dbReference>
<evidence type="ECO:0000256" key="3">
    <source>
        <dbReference type="ARBA" id="ARBA00022833"/>
    </source>
</evidence>
<evidence type="ECO:0000256" key="5">
    <source>
        <dbReference type="ARBA" id="ARBA00023125"/>
    </source>
</evidence>
<reference evidence="13" key="2">
    <citation type="submission" date="2025-08" db="UniProtKB">
        <authorList>
            <consortium name="RefSeq"/>
        </authorList>
    </citation>
    <scope>IDENTIFICATION</scope>
    <source>
        <tissue evidence="13">Leaf</tissue>
    </source>
</reference>
<dbReference type="Pfam" id="PF02701">
    <property type="entry name" value="Zn_ribbon_Dof"/>
    <property type="match status" value="1"/>
</dbReference>
<dbReference type="Gramene" id="Aco012759.1.mrna1">
    <property type="protein sequence ID" value="Aco012759.1.mrna1"/>
    <property type="gene ID" value="Aco012759.1.path1"/>
</dbReference>
<evidence type="ECO:0000256" key="4">
    <source>
        <dbReference type="ARBA" id="ARBA00023015"/>
    </source>
</evidence>
<dbReference type="GO" id="GO:0003700">
    <property type="term" value="F:DNA-binding transcription factor activity"/>
    <property type="evidence" value="ECO:0007669"/>
    <property type="project" value="UniProtKB-UniRule"/>
</dbReference>
<dbReference type="GO" id="GO:0003677">
    <property type="term" value="F:DNA binding"/>
    <property type="evidence" value="ECO:0007669"/>
    <property type="project" value="UniProtKB-UniRule"/>
</dbReference>
<feature type="region of interest" description="Disordered" evidence="10">
    <location>
        <begin position="119"/>
        <end position="149"/>
    </location>
</feature>
<keyword evidence="6 9" id="KW-0804">Transcription</keyword>
<name>A0A6P5EWT2_ANACO</name>
<evidence type="ECO:0000313" key="12">
    <source>
        <dbReference type="Proteomes" id="UP000515123"/>
    </source>
</evidence>
<protein>
    <recommendedName>
        <fullName evidence="9">Dof zinc finger protein</fullName>
    </recommendedName>
</protein>
<comment type="subcellular location">
    <subcellularLocation>
        <location evidence="8 9">Nucleus</location>
    </subcellularLocation>
</comment>
<dbReference type="AlphaFoldDB" id="A0A6P5EWT2"/>
<evidence type="ECO:0000256" key="6">
    <source>
        <dbReference type="ARBA" id="ARBA00023163"/>
    </source>
</evidence>
<feature type="domain" description="Dof-type" evidence="11">
    <location>
        <begin position="75"/>
        <end position="129"/>
    </location>
</feature>
<dbReference type="RefSeq" id="XP_020088039.1">
    <property type="nucleotide sequence ID" value="XM_020232450.1"/>
</dbReference>
<dbReference type="PROSITE" id="PS01361">
    <property type="entry name" value="ZF_DOF_1"/>
    <property type="match status" value="1"/>
</dbReference>
<dbReference type="GO" id="GO:0005634">
    <property type="term" value="C:nucleus"/>
    <property type="evidence" value="ECO:0007669"/>
    <property type="project" value="UniProtKB-SubCell"/>
</dbReference>
<dbReference type="PANTHER" id="PTHR31992:SF159">
    <property type="entry name" value="DOF ZINC FINGER PROTEIN"/>
    <property type="match status" value="1"/>
</dbReference>
<keyword evidence="2 8" id="KW-0863">Zinc-finger</keyword>
<keyword evidence="7 8" id="KW-0539">Nucleus</keyword>